<accession>A0AAV9CQI7</accession>
<dbReference type="EMBL" id="JAUJYO010000017">
    <property type="protein sequence ID" value="KAK1291358.1"/>
    <property type="molecule type" value="Genomic_DNA"/>
</dbReference>
<dbReference type="PANTHER" id="PTHR33471:SF1">
    <property type="entry name" value="OS01G0382700 PROTEIN"/>
    <property type="match status" value="1"/>
</dbReference>
<name>A0AAV9CQI7_ACOCL</name>
<dbReference type="AlphaFoldDB" id="A0AAV9CQI7"/>
<proteinExistence type="predicted"/>
<protein>
    <submittedName>
        <fullName evidence="1">Uncharacterized protein</fullName>
    </submittedName>
</protein>
<evidence type="ECO:0000313" key="2">
    <source>
        <dbReference type="Proteomes" id="UP001180020"/>
    </source>
</evidence>
<organism evidence="1 2">
    <name type="scientific">Acorus calamus</name>
    <name type="common">Sweet flag</name>
    <dbReference type="NCBI Taxonomy" id="4465"/>
    <lineage>
        <taxon>Eukaryota</taxon>
        <taxon>Viridiplantae</taxon>
        <taxon>Streptophyta</taxon>
        <taxon>Embryophyta</taxon>
        <taxon>Tracheophyta</taxon>
        <taxon>Spermatophyta</taxon>
        <taxon>Magnoliopsida</taxon>
        <taxon>Liliopsida</taxon>
        <taxon>Acoraceae</taxon>
        <taxon>Acorus</taxon>
    </lineage>
</organism>
<evidence type="ECO:0000313" key="1">
    <source>
        <dbReference type="EMBL" id="KAK1291358.1"/>
    </source>
</evidence>
<dbReference type="Proteomes" id="UP001180020">
    <property type="component" value="Unassembled WGS sequence"/>
</dbReference>
<dbReference type="PANTHER" id="PTHR33471">
    <property type="entry name" value="ATP-DEPENDENT ZINC METALLOPROTEASE-RELATED"/>
    <property type="match status" value="1"/>
</dbReference>
<sequence>MGHTSSQKYHDRVIHVNMGKLSSKLDNLLKRLGFTQKKADSQVRWAVLNTVLILRRHRGVISKLVKAMVEGRSVGLCIGTIEDCIDDVDI</sequence>
<keyword evidence="2" id="KW-1185">Reference proteome</keyword>
<reference evidence="1" key="1">
    <citation type="journal article" date="2023" name="Nat. Commun.">
        <title>Diploid and tetraploid genomes of Acorus and the evolution of monocots.</title>
        <authorList>
            <person name="Ma L."/>
            <person name="Liu K.W."/>
            <person name="Li Z."/>
            <person name="Hsiao Y.Y."/>
            <person name="Qi Y."/>
            <person name="Fu T."/>
            <person name="Tang G.D."/>
            <person name="Zhang D."/>
            <person name="Sun W.H."/>
            <person name="Liu D.K."/>
            <person name="Li Y."/>
            <person name="Chen G.Z."/>
            <person name="Liu X.D."/>
            <person name="Liao X.Y."/>
            <person name="Jiang Y.T."/>
            <person name="Yu X."/>
            <person name="Hao Y."/>
            <person name="Huang J."/>
            <person name="Zhao X.W."/>
            <person name="Ke S."/>
            <person name="Chen Y.Y."/>
            <person name="Wu W.L."/>
            <person name="Hsu J.L."/>
            <person name="Lin Y.F."/>
            <person name="Huang M.D."/>
            <person name="Li C.Y."/>
            <person name="Huang L."/>
            <person name="Wang Z.W."/>
            <person name="Zhao X."/>
            <person name="Zhong W.Y."/>
            <person name="Peng D.H."/>
            <person name="Ahmad S."/>
            <person name="Lan S."/>
            <person name="Zhang J.S."/>
            <person name="Tsai W.C."/>
            <person name="Van de Peer Y."/>
            <person name="Liu Z.J."/>
        </authorList>
    </citation>
    <scope>NUCLEOTIDE SEQUENCE</scope>
    <source>
        <strain evidence="1">CP</strain>
    </source>
</reference>
<comment type="caution">
    <text evidence="1">The sequence shown here is derived from an EMBL/GenBank/DDBJ whole genome shotgun (WGS) entry which is preliminary data.</text>
</comment>
<gene>
    <name evidence="1" type="ORF">QJS10_CPB17g01935</name>
</gene>
<reference evidence="1" key="2">
    <citation type="submission" date="2023-06" db="EMBL/GenBank/DDBJ databases">
        <authorList>
            <person name="Ma L."/>
            <person name="Liu K.-W."/>
            <person name="Li Z."/>
            <person name="Hsiao Y.-Y."/>
            <person name="Qi Y."/>
            <person name="Fu T."/>
            <person name="Tang G."/>
            <person name="Zhang D."/>
            <person name="Sun W.-H."/>
            <person name="Liu D.-K."/>
            <person name="Li Y."/>
            <person name="Chen G.-Z."/>
            <person name="Liu X.-D."/>
            <person name="Liao X.-Y."/>
            <person name="Jiang Y.-T."/>
            <person name="Yu X."/>
            <person name="Hao Y."/>
            <person name="Huang J."/>
            <person name="Zhao X.-W."/>
            <person name="Ke S."/>
            <person name="Chen Y.-Y."/>
            <person name="Wu W.-L."/>
            <person name="Hsu J.-L."/>
            <person name="Lin Y.-F."/>
            <person name="Huang M.-D."/>
            <person name="Li C.-Y."/>
            <person name="Huang L."/>
            <person name="Wang Z.-W."/>
            <person name="Zhao X."/>
            <person name="Zhong W.-Y."/>
            <person name="Peng D.-H."/>
            <person name="Ahmad S."/>
            <person name="Lan S."/>
            <person name="Zhang J.-S."/>
            <person name="Tsai W.-C."/>
            <person name="Van De Peer Y."/>
            <person name="Liu Z.-J."/>
        </authorList>
    </citation>
    <scope>NUCLEOTIDE SEQUENCE</scope>
    <source>
        <strain evidence="1">CP</strain>
        <tissue evidence="1">Leaves</tissue>
    </source>
</reference>